<dbReference type="Gene3D" id="1.10.340.30">
    <property type="entry name" value="Hypothetical protein, domain 2"/>
    <property type="match status" value="1"/>
</dbReference>
<dbReference type="GO" id="GO:0003824">
    <property type="term" value="F:catalytic activity"/>
    <property type="evidence" value="ECO:0007669"/>
    <property type="project" value="InterPro"/>
</dbReference>
<dbReference type="PANTHER" id="PTHR47203">
    <property type="match status" value="1"/>
</dbReference>
<dbReference type="EMBL" id="VDFU01000005">
    <property type="protein sequence ID" value="TNC51076.1"/>
    <property type="molecule type" value="Genomic_DNA"/>
</dbReference>
<evidence type="ECO:0000313" key="4">
    <source>
        <dbReference type="Proteomes" id="UP000305887"/>
    </source>
</evidence>
<evidence type="ECO:0000313" key="3">
    <source>
        <dbReference type="EMBL" id="TNC51076.1"/>
    </source>
</evidence>
<protein>
    <submittedName>
        <fullName evidence="3">Fe-S cluster assembly protein HesB</fullName>
    </submittedName>
</protein>
<evidence type="ECO:0000256" key="1">
    <source>
        <dbReference type="SAM" id="MobiDB-lite"/>
    </source>
</evidence>
<accession>A0A5C4MY60</accession>
<sequence>MGQDRTDLESRQGKALEIHQRLCQAYGCPIAYFHDLDPLSELISSLLSHRTRNQDSGRAFKALREHYPDWEALRDAPTAEVQHHIRGVTWPEQKAPRIQAILRAITDRHGVLALDFLESLSVQEARSWLEAIPGIGPKTSAAVLSFSQLRRAALPVDSHHHRVAQRTGLIPSSMNVGPSHSALAALLPADWDAQAVYDHHEVLMLHGQRCCTFRDPACGRCVILDLCPTGLARISGSRSPDPSVLEPVPDNPLHRRP</sequence>
<dbReference type="Pfam" id="PF00730">
    <property type="entry name" value="HhH-GPD"/>
    <property type="match status" value="1"/>
</dbReference>
<dbReference type="Proteomes" id="UP000305887">
    <property type="component" value="Unassembled WGS sequence"/>
</dbReference>
<comment type="caution">
    <text evidence="3">The sequence shown here is derived from an EMBL/GenBank/DDBJ whole genome shotgun (WGS) entry which is preliminary data.</text>
</comment>
<keyword evidence="4" id="KW-1185">Reference proteome</keyword>
<dbReference type="InterPro" id="IPR023170">
    <property type="entry name" value="HhH_base_excis_C"/>
</dbReference>
<gene>
    <name evidence="3" type="ORF">FHG66_05830</name>
</gene>
<reference evidence="3 4" key="1">
    <citation type="submission" date="2019-06" db="EMBL/GenBank/DDBJ databases">
        <title>YIM 131921 draft genome.</title>
        <authorList>
            <person name="Jiang L."/>
        </authorList>
    </citation>
    <scope>NUCLEOTIDE SEQUENCE [LARGE SCALE GENOMIC DNA]</scope>
    <source>
        <strain evidence="3 4">YIM 131921</strain>
    </source>
</reference>
<dbReference type="InterPro" id="IPR011257">
    <property type="entry name" value="DNA_glycosylase"/>
</dbReference>
<dbReference type="CDD" id="cd00056">
    <property type="entry name" value="ENDO3c"/>
    <property type="match status" value="1"/>
</dbReference>
<dbReference type="GO" id="GO:0006284">
    <property type="term" value="P:base-excision repair"/>
    <property type="evidence" value="ECO:0007669"/>
    <property type="project" value="InterPro"/>
</dbReference>
<dbReference type="OrthoDB" id="9800977at2"/>
<dbReference type="InterPro" id="IPR003265">
    <property type="entry name" value="HhH-GPD_domain"/>
</dbReference>
<feature type="region of interest" description="Disordered" evidence="1">
    <location>
        <begin position="236"/>
        <end position="257"/>
    </location>
</feature>
<dbReference type="SUPFAM" id="SSF48150">
    <property type="entry name" value="DNA-glycosylase"/>
    <property type="match status" value="1"/>
</dbReference>
<dbReference type="Gene3D" id="1.10.1670.10">
    <property type="entry name" value="Helix-hairpin-Helix base-excision DNA repair enzymes (C-terminal)"/>
    <property type="match status" value="1"/>
</dbReference>
<feature type="domain" description="HhH-GPD" evidence="2">
    <location>
        <begin position="47"/>
        <end position="209"/>
    </location>
</feature>
<dbReference type="SMART" id="SM00478">
    <property type="entry name" value="ENDO3c"/>
    <property type="match status" value="1"/>
</dbReference>
<evidence type="ECO:0000259" key="2">
    <source>
        <dbReference type="SMART" id="SM00478"/>
    </source>
</evidence>
<dbReference type="PANTHER" id="PTHR47203:SF1">
    <property type="entry name" value="HYPOTHETICAL BASE EXCISION DNA REPAIR PROTEIN (EUROFUNG)"/>
    <property type="match status" value="1"/>
</dbReference>
<name>A0A5C4MY60_9RHOB</name>
<proteinExistence type="predicted"/>
<dbReference type="PIRSF" id="PIRSF001435">
    <property type="entry name" value="Nth"/>
    <property type="match status" value="1"/>
</dbReference>
<dbReference type="AlphaFoldDB" id="A0A5C4MY60"/>
<dbReference type="RefSeq" id="WP_139075818.1">
    <property type="nucleotide sequence ID" value="NZ_VDFU01000005.1"/>
</dbReference>
<organism evidence="3 4">
    <name type="scientific">Rubellimicrobium rubrum</name>
    <dbReference type="NCBI Taxonomy" id="2585369"/>
    <lineage>
        <taxon>Bacteria</taxon>
        <taxon>Pseudomonadati</taxon>
        <taxon>Pseudomonadota</taxon>
        <taxon>Alphaproteobacteria</taxon>
        <taxon>Rhodobacterales</taxon>
        <taxon>Roseobacteraceae</taxon>
        <taxon>Rubellimicrobium</taxon>
    </lineage>
</organism>